<evidence type="ECO:0000313" key="2">
    <source>
        <dbReference type="EMBL" id="WAI01075.1"/>
    </source>
</evidence>
<accession>A0A9X9T7U9</accession>
<name>A0A9X9T7U9_METOG</name>
<dbReference type="Proteomes" id="UP001163096">
    <property type="component" value="Chromosome"/>
</dbReference>
<feature type="transmembrane region" description="Helical" evidence="1">
    <location>
        <begin position="177"/>
        <end position="197"/>
    </location>
</feature>
<feature type="transmembrane region" description="Helical" evidence="1">
    <location>
        <begin position="98"/>
        <end position="117"/>
    </location>
</feature>
<keyword evidence="1" id="KW-1133">Transmembrane helix</keyword>
<dbReference type="EMBL" id="CP113361">
    <property type="protein sequence ID" value="WAI01075.1"/>
    <property type="molecule type" value="Genomic_DNA"/>
</dbReference>
<dbReference type="KEGG" id="mou:OU421_11735"/>
<feature type="transmembrane region" description="Helical" evidence="1">
    <location>
        <begin position="123"/>
        <end position="142"/>
    </location>
</feature>
<feature type="transmembrane region" description="Helical" evidence="1">
    <location>
        <begin position="154"/>
        <end position="171"/>
    </location>
</feature>
<proteinExistence type="predicted"/>
<sequence>MKIDYIIKEEMWRSVAVYFVSFLVIGILVVKGYLPLPLSSIFLLALVPTATHFLLMVWYRRKEHLADPTITNILRHALQLEGHGEKDTKQRRAVIEKVVDAVLVVAVFLIYLYASLVSSVNQIFWFLALVIIGILLTRIIFIERGKYRVNLVRWVVFYFIVSAIILLRYLILEYPVIPILGGLILVGIVSIVVLLMWEKRFARNEMD</sequence>
<feature type="transmembrane region" description="Helical" evidence="1">
    <location>
        <begin position="12"/>
        <end position="34"/>
    </location>
</feature>
<feature type="transmembrane region" description="Helical" evidence="1">
    <location>
        <begin position="40"/>
        <end position="59"/>
    </location>
</feature>
<keyword evidence="1" id="KW-0472">Membrane</keyword>
<dbReference type="AlphaFoldDB" id="A0A9X9T7U9"/>
<evidence type="ECO:0000256" key="1">
    <source>
        <dbReference type="SAM" id="Phobius"/>
    </source>
</evidence>
<gene>
    <name evidence="2" type="ORF">OU421_11735</name>
</gene>
<keyword evidence="3" id="KW-1185">Reference proteome</keyword>
<dbReference type="RefSeq" id="WP_268186289.1">
    <property type="nucleotide sequence ID" value="NZ_CP113361.1"/>
</dbReference>
<evidence type="ECO:0000313" key="3">
    <source>
        <dbReference type="Proteomes" id="UP001163096"/>
    </source>
</evidence>
<reference evidence="2" key="1">
    <citation type="submission" date="2022-11" db="EMBL/GenBank/DDBJ databases">
        <title>Complete genome sequence of Methanogenium organophilum DSM 3596.</title>
        <authorList>
            <person name="Chen S.-C."/>
            <person name="Lai S.-J."/>
            <person name="You Y.-T."/>
        </authorList>
    </citation>
    <scope>NUCLEOTIDE SEQUENCE</scope>
    <source>
        <strain evidence="2">DSM 3596</strain>
    </source>
</reference>
<organism evidence="2 3">
    <name type="scientific">Methanogenium organophilum</name>
    <dbReference type="NCBI Taxonomy" id="2199"/>
    <lineage>
        <taxon>Archaea</taxon>
        <taxon>Methanobacteriati</taxon>
        <taxon>Methanobacteriota</taxon>
        <taxon>Stenosarchaea group</taxon>
        <taxon>Methanomicrobia</taxon>
        <taxon>Methanomicrobiales</taxon>
        <taxon>Methanomicrobiaceae</taxon>
        <taxon>Methanogenium</taxon>
    </lineage>
</organism>
<dbReference type="GeneID" id="76835783"/>
<protein>
    <submittedName>
        <fullName evidence="2">Uncharacterized protein</fullName>
    </submittedName>
</protein>
<keyword evidence="1" id="KW-0812">Transmembrane</keyword>